<dbReference type="AlphaFoldDB" id="A0A1T4WGQ8"/>
<dbReference type="PANTHER" id="PTHR30217:SF10">
    <property type="entry name" value="23S RRNA 5-HYDROXYCYTIDINE C2501 SYNTHASE"/>
    <property type="match status" value="1"/>
</dbReference>
<keyword evidence="1" id="KW-0645">Protease</keyword>
<dbReference type="PANTHER" id="PTHR30217">
    <property type="entry name" value="PEPTIDASE U32 FAMILY"/>
    <property type="match status" value="1"/>
</dbReference>
<keyword evidence="1" id="KW-0378">Hydrolase</keyword>
<name>A0A1T4WGQ8_9BACT</name>
<dbReference type="RefSeq" id="WP_234985088.1">
    <property type="nucleotide sequence ID" value="NZ_FUYA01000007.1"/>
</dbReference>
<proteinExistence type="predicted"/>
<accession>A0A1T4WGQ8</accession>
<dbReference type="Pfam" id="PF01136">
    <property type="entry name" value="Peptidase_U32"/>
    <property type="match status" value="1"/>
</dbReference>
<protein>
    <submittedName>
        <fullName evidence="1">Putative protease</fullName>
    </submittedName>
</protein>
<dbReference type="STRING" id="1121442.SAMN02745702_02132"/>
<reference evidence="1 2" key="1">
    <citation type="submission" date="2017-02" db="EMBL/GenBank/DDBJ databases">
        <authorList>
            <person name="Peterson S.W."/>
        </authorList>
    </citation>
    <scope>NUCLEOTIDE SEQUENCE [LARGE SCALE GENOMIC DNA]</scope>
    <source>
        <strain evidence="1 2">DSM 18034</strain>
    </source>
</reference>
<dbReference type="Proteomes" id="UP000189733">
    <property type="component" value="Unassembled WGS sequence"/>
</dbReference>
<dbReference type="EMBL" id="FUYA01000007">
    <property type="protein sequence ID" value="SKA75821.1"/>
    <property type="molecule type" value="Genomic_DNA"/>
</dbReference>
<sequence>MNMTQPEILAPAGDRHAFMAALAAGADAIYLGLKNFSARAEAGNFSISELAVLTELARQKNCRVHVAMNTLLKPGEDQAAGRLVERLNRYVRPAALIVQDPGMVKLVRQAGFEGEIHLSTLANAGSPRALSMIHEKLNVQRIVLPRELNIDEIRTCAKACPSGCDLEVFVHGALCYNVSGRCYWSSYLGGKSGLRGRCVQPCRRTYSQKNNTGRFFSCTDLSLDVLTKTLLEVPEVHSWKIEGRRKGPHYVYYTVSAYRLLRDNPNDPQARKTALSLLEQALGRKGSHYAFLPQRPYTPTDPQRHTASGMFVDKLKTVRGRKLNISPRVELKPGDLLRVGFEDEPGHQIVKIRKAVPKGGRLDFMAQGKRLPNAGSPVFLIDRREKELMQALDKLEREAQAIKAPKTAESTFEPKQPKPLKGTIRPLHHHVYRHLGRNRLNEGSGLWLTPKTARETKPGLAMRVWWWLPPVIWPNEEKEWQEVIERLVRGGARRFMLGAPWQIALFPKELPRLPRAVALRRGRGKRHHSQDNPRKSDQLNLWASPFCNVANQHHLLWLKDMGFSGAIASPELNKDDALALGKATPLPVGFVTTGQWPLGFTRIPLEGVKPEKPILSPKKEACWVRRYGQLNWIYPAWGLDLHTKEHELNQAGYSAFIHMHESKPREVPQATRTSTFNWDLRLL</sequence>
<evidence type="ECO:0000313" key="1">
    <source>
        <dbReference type="EMBL" id="SKA75821.1"/>
    </source>
</evidence>
<keyword evidence="2" id="KW-1185">Reference proteome</keyword>
<dbReference type="InterPro" id="IPR051454">
    <property type="entry name" value="RNA/ubiquinone_mod_enzymes"/>
</dbReference>
<organism evidence="1 2">
    <name type="scientific">Desulfobaculum bizertense DSM 18034</name>
    <dbReference type="NCBI Taxonomy" id="1121442"/>
    <lineage>
        <taxon>Bacteria</taxon>
        <taxon>Pseudomonadati</taxon>
        <taxon>Thermodesulfobacteriota</taxon>
        <taxon>Desulfovibrionia</taxon>
        <taxon>Desulfovibrionales</taxon>
        <taxon>Desulfovibrionaceae</taxon>
        <taxon>Desulfobaculum</taxon>
    </lineage>
</organism>
<dbReference type="GO" id="GO:0006508">
    <property type="term" value="P:proteolysis"/>
    <property type="evidence" value="ECO:0007669"/>
    <property type="project" value="UniProtKB-KW"/>
</dbReference>
<gene>
    <name evidence="1" type="ORF">SAMN02745702_02132</name>
</gene>
<dbReference type="InterPro" id="IPR001539">
    <property type="entry name" value="Peptidase_U32"/>
</dbReference>
<dbReference type="GO" id="GO:0008233">
    <property type="term" value="F:peptidase activity"/>
    <property type="evidence" value="ECO:0007669"/>
    <property type="project" value="UniProtKB-KW"/>
</dbReference>
<evidence type="ECO:0000313" key="2">
    <source>
        <dbReference type="Proteomes" id="UP000189733"/>
    </source>
</evidence>